<evidence type="ECO:0000313" key="7">
    <source>
        <dbReference type="EMBL" id="KPI35244.1"/>
    </source>
</evidence>
<reference evidence="7 8" key="1">
    <citation type="submission" date="2015-06" db="EMBL/GenBank/DDBJ databases">
        <title>Draft genome of the ant-associated black yeast Phialophora attae CBS 131958.</title>
        <authorList>
            <person name="Moreno L.F."/>
            <person name="Stielow B.J."/>
            <person name="de Hoog S."/>
            <person name="Vicente V.A."/>
            <person name="Weiss V.A."/>
            <person name="de Vries M."/>
            <person name="Cruz L.M."/>
            <person name="Souza E.M."/>
        </authorList>
    </citation>
    <scope>NUCLEOTIDE SEQUENCE [LARGE SCALE GENOMIC DNA]</scope>
    <source>
        <strain evidence="7 8">CBS 131958</strain>
    </source>
</reference>
<feature type="transmembrane region" description="Helical" evidence="5">
    <location>
        <begin position="534"/>
        <end position="553"/>
    </location>
</feature>
<dbReference type="AlphaFoldDB" id="A0A0N1NW19"/>
<feature type="transmembrane region" description="Helical" evidence="5">
    <location>
        <begin position="240"/>
        <end position="263"/>
    </location>
</feature>
<gene>
    <name evidence="7" type="ORF">AB675_3799</name>
</gene>
<name>A0A0N1NW19_9EURO</name>
<feature type="transmembrane region" description="Helical" evidence="5">
    <location>
        <begin position="82"/>
        <end position="102"/>
    </location>
</feature>
<dbReference type="VEuPathDB" id="FungiDB:AB675_3799"/>
<comment type="caution">
    <text evidence="7">The sequence shown here is derived from an EMBL/GenBank/DDBJ whole genome shotgun (WGS) entry which is preliminary data.</text>
</comment>
<sequence>MEQKHESHTDTVERIPATHEHPDAFEAPAQHVQELNEAEHINLSWRSWIVVFVTCFAVMAQVFVVVAAGSVIAFIIRDLGDASIAGWIIQGPLLMQSVLSPIVGRLSDVLDRKWLATVPPAIAFIGAVVSAKATSMTMLIGGGILIGVTLSSIAIVQAIPSEVLPLKYRALANGFAFLGGAVGGLVGSLGAGGVTNSNPGGWRGIFWMQAAFHAATVIGLLVFYHPKQGSDYGKLSVKQVLWACDPIGSSMFIIAATMLLLALDWAGGAYDWSNAHVVAPLVVGFVFLIAFCLYEWKGRSDGIVTHAFFKGSPNFALSVFAFAVEGWLFYSAVNSVTPQIVLNLGFENNAWDISIRQLSYNLVALFASIPITLYATKYKDLKSPLVFTFVVFLAVCICYALVTPSMSNAQYGFNVLSGLGQSGPLTLLVACVQFTAPHSHLATATGLAFSARAIGGAFGSAVLDVIINNKLGSTYAQKVSSAAIEAGLPESSVEALLGAFATGMGFNDIPGATPGVLAAATNASHWAYARAYRLAWTSVIPFVVVAIVAVACLKGVKDLMTEKVEATVERVPKTDEKA</sequence>
<evidence type="ECO:0000259" key="6">
    <source>
        <dbReference type="PROSITE" id="PS50850"/>
    </source>
</evidence>
<dbReference type="CDD" id="cd06179">
    <property type="entry name" value="MFS_TRI12_like"/>
    <property type="match status" value="1"/>
</dbReference>
<feature type="domain" description="Major facilitator superfamily (MFS) profile" evidence="6">
    <location>
        <begin position="47"/>
        <end position="510"/>
    </location>
</feature>
<comment type="subcellular location">
    <subcellularLocation>
        <location evidence="1">Membrane</location>
        <topology evidence="1">Multi-pass membrane protein</topology>
    </subcellularLocation>
</comment>
<keyword evidence="4 5" id="KW-0472">Membrane</keyword>
<dbReference type="OrthoDB" id="2587356at2759"/>
<organism evidence="7 8">
    <name type="scientific">Cyphellophora attinorum</name>
    <dbReference type="NCBI Taxonomy" id="1664694"/>
    <lineage>
        <taxon>Eukaryota</taxon>
        <taxon>Fungi</taxon>
        <taxon>Dikarya</taxon>
        <taxon>Ascomycota</taxon>
        <taxon>Pezizomycotina</taxon>
        <taxon>Eurotiomycetes</taxon>
        <taxon>Chaetothyriomycetidae</taxon>
        <taxon>Chaetothyriales</taxon>
        <taxon>Cyphellophoraceae</taxon>
        <taxon>Cyphellophora</taxon>
    </lineage>
</organism>
<feature type="transmembrane region" description="Helical" evidence="5">
    <location>
        <begin position="48"/>
        <end position="76"/>
    </location>
</feature>
<feature type="transmembrane region" description="Helical" evidence="5">
    <location>
        <begin position="114"/>
        <end position="133"/>
    </location>
</feature>
<dbReference type="InterPro" id="IPR036259">
    <property type="entry name" value="MFS_trans_sf"/>
</dbReference>
<dbReference type="GO" id="GO:0005886">
    <property type="term" value="C:plasma membrane"/>
    <property type="evidence" value="ECO:0007669"/>
    <property type="project" value="TreeGrafter"/>
</dbReference>
<evidence type="ECO:0000256" key="1">
    <source>
        <dbReference type="ARBA" id="ARBA00004141"/>
    </source>
</evidence>
<feature type="transmembrane region" description="Helical" evidence="5">
    <location>
        <begin position="385"/>
        <end position="402"/>
    </location>
</feature>
<feature type="transmembrane region" description="Helical" evidence="5">
    <location>
        <begin position="204"/>
        <end position="224"/>
    </location>
</feature>
<dbReference type="SUPFAM" id="SSF103473">
    <property type="entry name" value="MFS general substrate transporter"/>
    <property type="match status" value="1"/>
</dbReference>
<dbReference type="PANTHER" id="PTHR23501">
    <property type="entry name" value="MAJOR FACILITATOR SUPERFAMILY"/>
    <property type="match status" value="1"/>
</dbReference>
<dbReference type="PROSITE" id="PS50850">
    <property type="entry name" value="MFS"/>
    <property type="match status" value="1"/>
</dbReference>
<dbReference type="InterPro" id="IPR020846">
    <property type="entry name" value="MFS_dom"/>
</dbReference>
<feature type="transmembrane region" description="Helical" evidence="5">
    <location>
        <begin position="353"/>
        <end position="373"/>
    </location>
</feature>
<dbReference type="EMBL" id="LFJN01000042">
    <property type="protein sequence ID" value="KPI35244.1"/>
    <property type="molecule type" value="Genomic_DNA"/>
</dbReference>
<dbReference type="PANTHER" id="PTHR23501:SF195">
    <property type="entry name" value="PEP5"/>
    <property type="match status" value="1"/>
</dbReference>
<feature type="transmembrane region" description="Helical" evidence="5">
    <location>
        <begin position="171"/>
        <end position="192"/>
    </location>
</feature>
<keyword evidence="2 5" id="KW-0812">Transmembrane</keyword>
<dbReference type="GO" id="GO:0022857">
    <property type="term" value="F:transmembrane transporter activity"/>
    <property type="evidence" value="ECO:0007669"/>
    <property type="project" value="InterPro"/>
</dbReference>
<dbReference type="Gene3D" id="1.20.1250.20">
    <property type="entry name" value="MFS general substrate transporter like domains"/>
    <property type="match status" value="2"/>
</dbReference>
<dbReference type="InterPro" id="IPR053791">
    <property type="entry name" value="MFS_Tri12-like"/>
</dbReference>
<feature type="transmembrane region" description="Helical" evidence="5">
    <location>
        <begin position="315"/>
        <end position="333"/>
    </location>
</feature>
<dbReference type="InterPro" id="IPR011701">
    <property type="entry name" value="MFS"/>
</dbReference>
<feature type="transmembrane region" description="Helical" evidence="5">
    <location>
        <begin position="139"/>
        <end position="159"/>
    </location>
</feature>
<keyword evidence="8" id="KW-1185">Reference proteome</keyword>
<evidence type="ECO:0000256" key="3">
    <source>
        <dbReference type="ARBA" id="ARBA00022989"/>
    </source>
</evidence>
<keyword evidence="3 5" id="KW-1133">Transmembrane helix</keyword>
<dbReference type="Proteomes" id="UP000038010">
    <property type="component" value="Unassembled WGS sequence"/>
</dbReference>
<feature type="transmembrane region" description="Helical" evidence="5">
    <location>
        <begin position="275"/>
        <end position="294"/>
    </location>
</feature>
<protein>
    <submittedName>
        <fullName evidence="7">Putative HC-toxin efflux carrier TOXA</fullName>
    </submittedName>
</protein>
<dbReference type="Pfam" id="PF07690">
    <property type="entry name" value="MFS_1"/>
    <property type="match status" value="1"/>
</dbReference>
<evidence type="ECO:0000313" key="8">
    <source>
        <dbReference type="Proteomes" id="UP000038010"/>
    </source>
</evidence>
<accession>A0A0N1NW19</accession>
<evidence type="ECO:0000256" key="2">
    <source>
        <dbReference type="ARBA" id="ARBA00022692"/>
    </source>
</evidence>
<dbReference type="GeneID" id="28735761"/>
<proteinExistence type="predicted"/>
<dbReference type="RefSeq" id="XP_017995207.1">
    <property type="nucleotide sequence ID" value="XM_018143881.1"/>
</dbReference>
<evidence type="ECO:0000256" key="5">
    <source>
        <dbReference type="SAM" id="Phobius"/>
    </source>
</evidence>
<evidence type="ECO:0000256" key="4">
    <source>
        <dbReference type="ARBA" id="ARBA00023136"/>
    </source>
</evidence>